<dbReference type="Gene3D" id="2.120.10.30">
    <property type="entry name" value="TolB, C-terminal domain"/>
    <property type="match status" value="1"/>
</dbReference>
<dbReference type="OrthoDB" id="1493698at2"/>
<sequence length="226" mass="26338">MKNTIRLSFLILILMSCESKKSNNSQTTDDSKVIIAKIIIEDDNLFAINSEGIKKQLTFNKSDKNPILSEDSQKVIFIRSVEERNQYTNYKRYKLMEVNIENLLERTITDKKPYADGLDNSYEILHIINPTISLDTKYIYFVTEKYATSNQLVRVNLENGKWKELFATENYELVKKGAYKGLFLISKSEIRDKGRAIYFMICNEEGKTLKDFKDEASFNDFKNSIK</sequence>
<evidence type="ECO:0000313" key="1">
    <source>
        <dbReference type="EMBL" id="QHI39140.1"/>
    </source>
</evidence>
<organism evidence="1 2">
    <name type="scientific">Kordia antarctica</name>
    <dbReference type="NCBI Taxonomy" id="1218801"/>
    <lineage>
        <taxon>Bacteria</taxon>
        <taxon>Pseudomonadati</taxon>
        <taxon>Bacteroidota</taxon>
        <taxon>Flavobacteriia</taxon>
        <taxon>Flavobacteriales</taxon>
        <taxon>Flavobacteriaceae</taxon>
        <taxon>Kordia</taxon>
    </lineage>
</organism>
<evidence type="ECO:0000313" key="2">
    <source>
        <dbReference type="Proteomes" id="UP000464657"/>
    </source>
</evidence>
<dbReference type="InterPro" id="IPR011042">
    <property type="entry name" value="6-blade_b-propeller_TolB-like"/>
</dbReference>
<dbReference type="SUPFAM" id="SSF69304">
    <property type="entry name" value="Tricorn protease N-terminal domain"/>
    <property type="match status" value="1"/>
</dbReference>
<dbReference type="KEGG" id="kan:IMCC3317_45410"/>
<dbReference type="Proteomes" id="UP000464657">
    <property type="component" value="Chromosome"/>
</dbReference>
<gene>
    <name evidence="1" type="ORF">IMCC3317_45410</name>
</gene>
<dbReference type="PROSITE" id="PS51257">
    <property type="entry name" value="PROKAR_LIPOPROTEIN"/>
    <property type="match status" value="1"/>
</dbReference>
<proteinExistence type="predicted"/>
<name>A0A7L4ZRP7_9FLAO</name>
<accession>A0A7L4ZRP7</accession>
<keyword evidence="2" id="KW-1185">Reference proteome</keyword>
<reference evidence="1 2" key="1">
    <citation type="journal article" date="2013" name="Int. J. Syst. Evol. Microbiol.">
        <title>Kordia antarctica sp. nov., isolated from Antarctic seawater.</title>
        <authorList>
            <person name="Baek K."/>
            <person name="Choi A."/>
            <person name="Kang I."/>
            <person name="Lee K."/>
            <person name="Cho J.C."/>
        </authorList>
    </citation>
    <scope>NUCLEOTIDE SEQUENCE [LARGE SCALE GENOMIC DNA]</scope>
    <source>
        <strain evidence="1 2">IMCC3317</strain>
    </source>
</reference>
<dbReference type="RefSeq" id="WP_160131643.1">
    <property type="nucleotide sequence ID" value="NZ_CP019288.1"/>
</dbReference>
<dbReference type="AlphaFoldDB" id="A0A7L4ZRP7"/>
<evidence type="ECO:0008006" key="3">
    <source>
        <dbReference type="Google" id="ProtNLM"/>
    </source>
</evidence>
<dbReference type="EMBL" id="CP019288">
    <property type="protein sequence ID" value="QHI39140.1"/>
    <property type="molecule type" value="Genomic_DNA"/>
</dbReference>
<protein>
    <recommendedName>
        <fullName evidence="3">Protein TolB</fullName>
    </recommendedName>
</protein>